<proteinExistence type="predicted"/>
<feature type="chain" id="PRO_5046374564" description="N-acetylmuramoyl-L-alanine amidase LytC" evidence="2">
    <location>
        <begin position="27"/>
        <end position="994"/>
    </location>
</feature>
<evidence type="ECO:0008006" key="5">
    <source>
        <dbReference type="Google" id="ProtNLM"/>
    </source>
</evidence>
<organism evidence="3 4">
    <name type="scientific">Clostridium oceanicum</name>
    <dbReference type="NCBI Taxonomy" id="1543"/>
    <lineage>
        <taxon>Bacteria</taxon>
        <taxon>Bacillati</taxon>
        <taxon>Bacillota</taxon>
        <taxon>Clostridia</taxon>
        <taxon>Eubacteriales</taxon>
        <taxon>Clostridiaceae</taxon>
        <taxon>Clostridium</taxon>
    </lineage>
</organism>
<dbReference type="RefSeq" id="WP_343762918.1">
    <property type="nucleotide sequence ID" value="NZ_BAAACG010000013.1"/>
</dbReference>
<dbReference type="Gene3D" id="2.60.40.1220">
    <property type="match status" value="4"/>
</dbReference>
<evidence type="ECO:0000256" key="1">
    <source>
        <dbReference type="ARBA" id="ARBA00022729"/>
    </source>
</evidence>
<dbReference type="Pfam" id="PF04122">
    <property type="entry name" value="CW_binding_2"/>
    <property type="match status" value="3"/>
</dbReference>
<dbReference type="EMBL" id="BAAACG010000013">
    <property type="protein sequence ID" value="GAA0744990.1"/>
    <property type="molecule type" value="Genomic_DNA"/>
</dbReference>
<comment type="caution">
    <text evidence="3">The sequence shown here is derived from an EMBL/GenBank/DDBJ whole genome shotgun (WGS) entry which is preliminary data.</text>
</comment>
<evidence type="ECO:0000313" key="3">
    <source>
        <dbReference type="EMBL" id="GAA0744990.1"/>
    </source>
</evidence>
<protein>
    <recommendedName>
        <fullName evidence="5">N-acetylmuramoyl-L-alanine amidase LytC</fullName>
    </recommendedName>
</protein>
<gene>
    <name evidence="3" type="ORF">GCM10008906_30720</name>
</gene>
<reference evidence="4" key="1">
    <citation type="journal article" date="2019" name="Int. J. Syst. Evol. Microbiol.">
        <title>The Global Catalogue of Microorganisms (GCM) 10K type strain sequencing project: providing services to taxonomists for standard genome sequencing and annotation.</title>
        <authorList>
            <consortium name="The Broad Institute Genomics Platform"/>
            <consortium name="The Broad Institute Genome Sequencing Center for Infectious Disease"/>
            <person name="Wu L."/>
            <person name="Ma J."/>
        </authorList>
    </citation>
    <scope>NUCLEOTIDE SEQUENCE [LARGE SCALE GENOMIC DNA]</scope>
    <source>
        <strain evidence="4">JCM 1407</strain>
    </source>
</reference>
<dbReference type="PANTHER" id="PTHR30032">
    <property type="entry name" value="N-ACETYLMURAMOYL-L-ALANINE AMIDASE-RELATED"/>
    <property type="match status" value="1"/>
</dbReference>
<feature type="signal peptide" evidence="2">
    <location>
        <begin position="1"/>
        <end position="26"/>
    </location>
</feature>
<dbReference type="Proteomes" id="UP001501510">
    <property type="component" value="Unassembled WGS sequence"/>
</dbReference>
<dbReference type="InterPro" id="IPR014755">
    <property type="entry name" value="Cu-Rt/internalin_Ig-like"/>
</dbReference>
<sequence>MNKKSTRALASATVLSLVLTTVVTTANVKAAKGEITRLGGRTRYATAAQVAKENWKNGAENVILVSGNGIADALGASVLAEKMDAPIILTGSNELDAKAKEALDTLKPKNVIAIGGEGVLSKGLVSGLEKSYNVTRLGGQSRFDTNLKIANYLVEKQGVKADEVFVVNGGVGLADALTMAPVAASKGKILLIVGKDKANAENAIKFVKDHKSKVTVVGTDNMVTDEVYKLLGASKRVDGGHDRFATNLKILDAFKVAGEKLYVANGIGQDPIDALVASALAGKYNSPLVLTAGKDTSYTKNAINYIDKHANEKTDLNAVGGEIAVPNEVVEAINKAVKPEVKELAVQSIEAVNAKEMNVTFNKAIDKSTVLNEKNEVQNIDLTLLGETKESQEGVKGRLSEDGKVLTLVAKDSFKAGKYLVEGKDIEAKKVEKEEKTETIKPFNKIIEVKADTVRPTIVGTEKINAGKVKVKFSEPIKEVGTATFKYVDGTEVKGITGTLSAGNSEVEYVLGNDVEAGKDIVATFNGQKDFADNLIAPTPATVKFRKGEKDGVAPKVADIKVLSSTKFEVKFSEELIENPIIKVSGTEVAPENVKQDSKDKTKYVCTLGTAAKDLTKVTVDEYTDLSGEKGKEYSKLENFTIKTVAPKVVSTKYIKALDKVSKENKEYVEITFDKDVVSNDKLTKIVVKGNHVKDYVTTPVNKELNKADLIAVEGNKKALRIEAKKIADIEGAVYDLTLEGFEGDTISPLIKGDAASSDALKISFTRGIDEEVAQSKGEPKVVTDGVVVDNNDKITITFDKELDGKTATDASNYKIEKAVVEKATLRPAKDGKQNVELTIKSGSNTFNGDRYISISGVKAKGGDVMKDYKKVITLEENVRPTVKEAKLTDNNKLILTFSEDMKADSIVEDEKNIAVDFDVYVGDTKKEGTLTESKLDADKDNDKVKTITITIDDAHKFTAEEVKKGIVIKPAKGMNAIDSNGNALNFTSISLAK</sequence>
<keyword evidence="4" id="KW-1185">Reference proteome</keyword>
<keyword evidence="1 2" id="KW-0732">Signal</keyword>
<evidence type="ECO:0000313" key="4">
    <source>
        <dbReference type="Proteomes" id="UP001501510"/>
    </source>
</evidence>
<dbReference type="InterPro" id="IPR051922">
    <property type="entry name" value="Bact_Sporulation_Assoc"/>
</dbReference>
<name>A0ABP3UZY6_9CLOT</name>
<dbReference type="InterPro" id="IPR007253">
    <property type="entry name" value="Cell_wall-bd_2"/>
</dbReference>
<evidence type="ECO:0000256" key="2">
    <source>
        <dbReference type="SAM" id="SignalP"/>
    </source>
</evidence>
<dbReference type="Gene3D" id="3.40.50.12090">
    <property type="match status" value="1"/>
</dbReference>
<dbReference type="PANTHER" id="PTHR30032:SF8">
    <property type="entry name" value="GERMINATION-SPECIFIC N-ACETYLMURAMOYL-L-ALANINE AMIDASE"/>
    <property type="match status" value="1"/>
</dbReference>
<accession>A0ABP3UZY6</accession>